<evidence type="ECO:0000256" key="3">
    <source>
        <dbReference type="ARBA" id="ARBA00013176"/>
    </source>
</evidence>
<comment type="catalytic activity">
    <reaction evidence="9">
        <text>an N-acyl-D-glucosamine = an N-acyl-D-mannosamine</text>
        <dbReference type="Rhea" id="RHEA:19033"/>
        <dbReference type="ChEBI" id="CHEBI:16062"/>
        <dbReference type="ChEBI" id="CHEBI:17274"/>
        <dbReference type="EC" id="5.1.3.8"/>
    </reaction>
    <physiologicalReaction direction="left-to-right" evidence="9">
        <dbReference type="Rhea" id="RHEA:19034"/>
    </physiologicalReaction>
    <physiologicalReaction direction="right-to-left" evidence="9">
        <dbReference type="Rhea" id="RHEA:19035"/>
    </physiologicalReaction>
</comment>
<dbReference type="InterPro" id="IPR008928">
    <property type="entry name" value="6-hairpin_glycosidase_sf"/>
</dbReference>
<organism evidence="11 12">
    <name type="scientific">Limulus polyphemus</name>
    <name type="common">Atlantic horseshoe crab</name>
    <dbReference type="NCBI Taxonomy" id="6850"/>
    <lineage>
        <taxon>Eukaryota</taxon>
        <taxon>Metazoa</taxon>
        <taxon>Ecdysozoa</taxon>
        <taxon>Arthropoda</taxon>
        <taxon>Chelicerata</taxon>
        <taxon>Merostomata</taxon>
        <taxon>Xiphosura</taxon>
        <taxon>Limulidae</taxon>
        <taxon>Limulus</taxon>
    </lineage>
</organism>
<evidence type="ECO:0000256" key="9">
    <source>
        <dbReference type="ARBA" id="ARBA00034243"/>
    </source>
</evidence>
<dbReference type="PANTHER" id="PTHR15108">
    <property type="entry name" value="N-ACYLGLUCOSAMINE-2-EPIMERASE"/>
    <property type="match status" value="1"/>
</dbReference>
<keyword evidence="11" id="KW-1185">Reference proteome</keyword>
<dbReference type="SUPFAM" id="SSF48208">
    <property type="entry name" value="Six-hairpin glycosidases"/>
    <property type="match status" value="1"/>
</dbReference>
<evidence type="ECO:0000256" key="7">
    <source>
        <dbReference type="ARBA" id="ARBA00031909"/>
    </source>
</evidence>
<evidence type="ECO:0000313" key="11">
    <source>
        <dbReference type="Proteomes" id="UP000694941"/>
    </source>
</evidence>
<dbReference type="EC" id="5.1.3.8" evidence="3"/>
<evidence type="ECO:0000256" key="1">
    <source>
        <dbReference type="ARBA" id="ARBA00004878"/>
    </source>
</evidence>
<reference evidence="12" key="1">
    <citation type="submission" date="2025-08" db="UniProtKB">
        <authorList>
            <consortium name="RefSeq"/>
        </authorList>
    </citation>
    <scope>IDENTIFICATION</scope>
    <source>
        <tissue evidence="12">Muscle</tissue>
    </source>
</reference>
<comment type="pathway">
    <text evidence="1">Amino-sugar metabolism; N-acetylneuraminate degradation.</text>
</comment>
<keyword evidence="5" id="KW-0413">Isomerase</keyword>
<evidence type="ECO:0000313" key="12">
    <source>
        <dbReference type="RefSeq" id="XP_013793501.1"/>
    </source>
</evidence>
<evidence type="ECO:0000256" key="8">
    <source>
        <dbReference type="ARBA" id="ARBA00033215"/>
    </source>
</evidence>
<comment type="subunit">
    <text evidence="10">Homodimer. Forms a heterodimer with renin and inhibits its activity.</text>
</comment>
<feature type="non-terminal residue" evidence="12">
    <location>
        <position position="182"/>
    </location>
</feature>
<evidence type="ECO:0000256" key="6">
    <source>
        <dbReference type="ARBA" id="ARBA00031608"/>
    </source>
</evidence>
<evidence type="ECO:0000256" key="4">
    <source>
        <dbReference type="ARBA" id="ARBA00014959"/>
    </source>
</evidence>
<dbReference type="Pfam" id="PF07221">
    <property type="entry name" value="GlcNAc_2-epim"/>
    <property type="match status" value="1"/>
</dbReference>
<feature type="non-terminal residue" evidence="12">
    <location>
        <position position="1"/>
    </location>
</feature>
<evidence type="ECO:0000256" key="5">
    <source>
        <dbReference type="ARBA" id="ARBA00023235"/>
    </source>
</evidence>
<dbReference type="InterPro" id="IPR012341">
    <property type="entry name" value="6hp_glycosidase-like_sf"/>
</dbReference>
<protein>
    <recommendedName>
        <fullName evidence="4">N-acylglucosamine 2-epimerase</fullName>
        <ecNumber evidence="3">5.1.3.8</ecNumber>
    </recommendedName>
    <alternativeName>
        <fullName evidence="8">GlcNAc 2-epimerase</fullName>
    </alternativeName>
    <alternativeName>
        <fullName evidence="6">N-acetyl-D-glucosamine 2-epimerase</fullName>
    </alternativeName>
    <alternativeName>
        <fullName evidence="7">Renin-binding protein</fullName>
    </alternativeName>
</protein>
<accession>A0ABM1C3G9</accession>
<dbReference type="GeneID" id="106477490"/>
<dbReference type="Proteomes" id="UP000694941">
    <property type="component" value="Unplaced"/>
</dbReference>
<evidence type="ECO:0000256" key="2">
    <source>
        <dbReference type="ARBA" id="ARBA00008558"/>
    </source>
</evidence>
<comment type="similarity">
    <text evidence="2">Belongs to the N-acylglucosamine 2-epimerase family.</text>
</comment>
<name>A0ABM1C3G9_LIMPO</name>
<dbReference type="InterPro" id="IPR010819">
    <property type="entry name" value="AGE/CE"/>
</dbReference>
<sequence>GFFSCIGKNGQLYDTLKFGWLQGRQVWMYSRLYNELDRYRNSKILNAAIRGADFMMANLKDKKSKKCYFLVTREGQPVKIQRTIFTECFYSLGLLELGRATKDEKYLIEGLAMIDQIIDWVKTENGFPGLPRLSGSHSVNVMNVPMMLLSLIDEIETVMEKLEDKYVQVREWCIKQILQHVQ</sequence>
<dbReference type="Gene3D" id="1.50.10.10">
    <property type="match status" value="1"/>
</dbReference>
<dbReference type="RefSeq" id="XP_013793501.1">
    <property type="nucleotide sequence ID" value="XM_013938047.1"/>
</dbReference>
<gene>
    <name evidence="12" type="primary">LOC106477490</name>
</gene>
<proteinExistence type="inferred from homology"/>
<evidence type="ECO:0000256" key="10">
    <source>
        <dbReference type="ARBA" id="ARBA00046544"/>
    </source>
</evidence>